<evidence type="ECO:0000256" key="2">
    <source>
        <dbReference type="ARBA" id="ARBA00002513"/>
    </source>
</evidence>
<dbReference type="InterPro" id="IPR050087">
    <property type="entry name" value="AON_synthase_class-II"/>
</dbReference>
<dbReference type="Pfam" id="PF00155">
    <property type="entry name" value="Aminotran_1_2"/>
    <property type="match status" value="1"/>
</dbReference>
<dbReference type="Proteomes" id="UP000298460">
    <property type="component" value="Unassembled WGS sequence"/>
</dbReference>
<evidence type="ECO:0000259" key="5">
    <source>
        <dbReference type="Pfam" id="PF00155"/>
    </source>
</evidence>
<sequence>MDCEFISIGEVLMYLKKEKISNIEERAKLIQAFIDKENKSSGNAYDRYLENGASTFMNVVTEHSGTKKECILWCVNHYLSLNRNANVIEKACSALRQFGTGCGTAASSCGMSSLHKEIEKRVAKLVGKEKAVLFPTGFSANLGAISYIVGSKDLIIFDRECHSSILNGIKLSEAKWISFKHNDVADLEIKLKKYESSYENIFVVVESAYSMSGDLSPLKEITSLKKSCSFYLYVDEAHTFGIYGEKGQGYCYEQGVTDEVDFIMSTLSKATASIGGFFAAKQKYCSLLRWSDAYLFQACLTPADAAVVLASLDEIENDPSLIKELHAKNQYMRNSLISKGFNLGNSKSPIIPIFIEDHNKLRMVVDELYQKGIYSTPVVFPAVKANEGRIRLLVNYAHTKEQIDYTVEALENISNKYQII</sequence>
<dbReference type="GO" id="GO:0008483">
    <property type="term" value="F:transaminase activity"/>
    <property type="evidence" value="ECO:0007669"/>
    <property type="project" value="UniProtKB-KW"/>
</dbReference>
<comment type="cofactor">
    <cofactor evidence="1">
        <name>pyridoxal 5'-phosphate</name>
        <dbReference type="ChEBI" id="CHEBI:597326"/>
    </cofactor>
</comment>
<feature type="domain" description="Aminotransferase class I/classII large" evidence="5">
    <location>
        <begin position="69"/>
        <end position="410"/>
    </location>
</feature>
<gene>
    <name evidence="6" type="ORF">E4K67_05630</name>
</gene>
<proteinExistence type="predicted"/>
<protein>
    <submittedName>
        <fullName evidence="6">Pyridoxal phosphate-dependent aminotransferase family protein</fullName>
    </submittedName>
</protein>
<dbReference type="InterPro" id="IPR015422">
    <property type="entry name" value="PyrdxlP-dep_Trfase_small"/>
</dbReference>
<dbReference type="InterPro" id="IPR015424">
    <property type="entry name" value="PyrdxlP-dep_Trfase"/>
</dbReference>
<dbReference type="OrthoDB" id="9807157at2"/>
<evidence type="ECO:0000313" key="7">
    <source>
        <dbReference type="Proteomes" id="UP000298460"/>
    </source>
</evidence>
<evidence type="ECO:0000256" key="4">
    <source>
        <dbReference type="ARBA" id="ARBA00022679"/>
    </source>
</evidence>
<organism evidence="6 7">
    <name type="scientific">Desulfosporosinus fructosivorans</name>
    <dbReference type="NCBI Taxonomy" id="2018669"/>
    <lineage>
        <taxon>Bacteria</taxon>
        <taxon>Bacillati</taxon>
        <taxon>Bacillota</taxon>
        <taxon>Clostridia</taxon>
        <taxon>Eubacteriales</taxon>
        <taxon>Desulfitobacteriaceae</taxon>
        <taxon>Desulfosporosinus</taxon>
    </lineage>
</organism>
<dbReference type="GO" id="GO:0030170">
    <property type="term" value="F:pyridoxal phosphate binding"/>
    <property type="evidence" value="ECO:0007669"/>
    <property type="project" value="InterPro"/>
</dbReference>
<comment type="subunit">
    <text evidence="3">Homodimer.</text>
</comment>
<comment type="caution">
    <text evidence="6">The sequence shown here is derived from an EMBL/GenBank/DDBJ whole genome shotgun (WGS) entry which is preliminary data.</text>
</comment>
<evidence type="ECO:0000256" key="3">
    <source>
        <dbReference type="ARBA" id="ARBA00011738"/>
    </source>
</evidence>
<dbReference type="Gene3D" id="3.40.640.10">
    <property type="entry name" value="Type I PLP-dependent aspartate aminotransferase-like (Major domain)"/>
    <property type="match status" value="1"/>
</dbReference>
<dbReference type="EMBL" id="SPQQ01000002">
    <property type="protein sequence ID" value="TGE38952.1"/>
    <property type="molecule type" value="Genomic_DNA"/>
</dbReference>
<dbReference type="PANTHER" id="PTHR13693:SF3">
    <property type="entry name" value="LD36009P"/>
    <property type="match status" value="1"/>
</dbReference>
<dbReference type="InterPro" id="IPR004839">
    <property type="entry name" value="Aminotransferase_I/II_large"/>
</dbReference>
<comment type="function">
    <text evidence="2">Catalyzes the decarboxylative condensation of pimeloyl-[acyl-carrier protein] and L-alanine to produce 8-amino-7-oxononanoate (AON), [acyl-carrier protein], and carbon dioxide.</text>
</comment>
<dbReference type="PANTHER" id="PTHR13693">
    <property type="entry name" value="CLASS II AMINOTRANSFERASE/8-AMINO-7-OXONONANOATE SYNTHASE"/>
    <property type="match status" value="1"/>
</dbReference>
<reference evidence="6 7" key="1">
    <citation type="submission" date="2019-03" db="EMBL/GenBank/DDBJ databases">
        <title>Draft Genome Sequence of Desulfosporosinus fructosivorans Strain 63.6F, Isolated from Marine Sediment in the Baltic Sea.</title>
        <authorList>
            <person name="Hausmann B."/>
            <person name="Vandieken V."/>
            <person name="Pjevac P."/>
            <person name="Schreck K."/>
            <person name="Herbold C.W."/>
            <person name="Loy A."/>
        </authorList>
    </citation>
    <scope>NUCLEOTIDE SEQUENCE [LARGE SCALE GENOMIC DNA]</scope>
    <source>
        <strain evidence="6 7">63.6F</strain>
    </source>
</reference>
<name>A0A4Z0R783_9FIRM</name>
<evidence type="ECO:0000313" key="6">
    <source>
        <dbReference type="EMBL" id="TGE38952.1"/>
    </source>
</evidence>
<keyword evidence="4 6" id="KW-0808">Transferase</keyword>
<dbReference type="SUPFAM" id="SSF53383">
    <property type="entry name" value="PLP-dependent transferases"/>
    <property type="match status" value="1"/>
</dbReference>
<accession>A0A4Z0R783</accession>
<dbReference type="Gene3D" id="3.90.1150.10">
    <property type="entry name" value="Aspartate Aminotransferase, domain 1"/>
    <property type="match status" value="1"/>
</dbReference>
<dbReference type="RefSeq" id="WP_135545447.1">
    <property type="nucleotide sequence ID" value="NZ_SPQQ01000002.1"/>
</dbReference>
<keyword evidence="7" id="KW-1185">Reference proteome</keyword>
<keyword evidence="6" id="KW-0032">Aminotransferase</keyword>
<evidence type="ECO:0000256" key="1">
    <source>
        <dbReference type="ARBA" id="ARBA00001933"/>
    </source>
</evidence>
<dbReference type="InterPro" id="IPR015421">
    <property type="entry name" value="PyrdxlP-dep_Trfase_major"/>
</dbReference>
<dbReference type="AlphaFoldDB" id="A0A4Z0R783"/>